<name>A0A382LY16_9ZZZZ</name>
<gene>
    <name evidence="1" type="ORF">METZ01_LOCUS293459</name>
</gene>
<feature type="non-terminal residue" evidence="1">
    <location>
        <position position="119"/>
    </location>
</feature>
<dbReference type="AlphaFoldDB" id="A0A382LY16"/>
<sequence length="119" mass="13073">MVAEVLAGIALVSSAVKGIKKSIDTAKDIKDIAGSIDDLLTGAEQVEKKATVVQKKGRAGQWQNFLRLRFSSVKETGDGTSLQEVAAEVIEKKQVEREIAQMRMVVNKKFGRNTWNDII</sequence>
<accession>A0A382LY16</accession>
<dbReference type="EMBL" id="UINC01089472">
    <property type="protein sequence ID" value="SVC40605.1"/>
    <property type="molecule type" value="Genomic_DNA"/>
</dbReference>
<proteinExistence type="predicted"/>
<reference evidence="1" key="1">
    <citation type="submission" date="2018-05" db="EMBL/GenBank/DDBJ databases">
        <authorList>
            <person name="Lanie J.A."/>
            <person name="Ng W.-L."/>
            <person name="Kazmierczak K.M."/>
            <person name="Andrzejewski T.M."/>
            <person name="Davidsen T.M."/>
            <person name="Wayne K.J."/>
            <person name="Tettelin H."/>
            <person name="Glass J.I."/>
            <person name="Rusch D."/>
            <person name="Podicherti R."/>
            <person name="Tsui H.-C.T."/>
            <person name="Winkler M.E."/>
        </authorList>
    </citation>
    <scope>NUCLEOTIDE SEQUENCE</scope>
</reference>
<protein>
    <submittedName>
        <fullName evidence="1">Uncharacterized protein</fullName>
    </submittedName>
</protein>
<evidence type="ECO:0000313" key="1">
    <source>
        <dbReference type="EMBL" id="SVC40605.1"/>
    </source>
</evidence>
<organism evidence="1">
    <name type="scientific">marine metagenome</name>
    <dbReference type="NCBI Taxonomy" id="408172"/>
    <lineage>
        <taxon>unclassified sequences</taxon>
        <taxon>metagenomes</taxon>
        <taxon>ecological metagenomes</taxon>
    </lineage>
</organism>